<reference evidence="2" key="1">
    <citation type="submission" date="2018-05" db="EMBL/GenBank/DDBJ databases">
        <authorList>
            <person name="Lanie J.A."/>
            <person name="Ng W.-L."/>
            <person name="Kazmierczak K.M."/>
            <person name="Andrzejewski T.M."/>
            <person name="Davidsen T.M."/>
            <person name="Wayne K.J."/>
            <person name="Tettelin H."/>
            <person name="Glass J.I."/>
            <person name="Rusch D."/>
            <person name="Podicherti R."/>
            <person name="Tsui H.-C.T."/>
            <person name="Winkler M.E."/>
        </authorList>
    </citation>
    <scope>NUCLEOTIDE SEQUENCE</scope>
</reference>
<evidence type="ECO:0000256" key="1">
    <source>
        <dbReference type="SAM" id="Phobius"/>
    </source>
</evidence>
<keyword evidence="1" id="KW-0472">Membrane</keyword>
<accession>A0A382VX73</accession>
<dbReference type="AlphaFoldDB" id="A0A382VX73"/>
<dbReference type="EMBL" id="UINC01154917">
    <property type="protein sequence ID" value="SVD50458.1"/>
    <property type="molecule type" value="Genomic_DNA"/>
</dbReference>
<sequence length="69" mass="8152">AYHCFIGTLRDRRDLVTCYIGLAIFFIIYHSVFGYPREDAYQAVWAYLGVTMWLGYTKSKQENTLYQDV</sequence>
<feature type="non-terminal residue" evidence="2">
    <location>
        <position position="1"/>
    </location>
</feature>
<protein>
    <submittedName>
        <fullName evidence="2">Uncharacterized protein</fullName>
    </submittedName>
</protein>
<proteinExistence type="predicted"/>
<evidence type="ECO:0000313" key="2">
    <source>
        <dbReference type="EMBL" id="SVD50458.1"/>
    </source>
</evidence>
<feature type="transmembrane region" description="Helical" evidence="1">
    <location>
        <begin position="15"/>
        <end position="34"/>
    </location>
</feature>
<keyword evidence="1" id="KW-1133">Transmembrane helix</keyword>
<organism evidence="2">
    <name type="scientific">marine metagenome</name>
    <dbReference type="NCBI Taxonomy" id="408172"/>
    <lineage>
        <taxon>unclassified sequences</taxon>
        <taxon>metagenomes</taxon>
        <taxon>ecological metagenomes</taxon>
    </lineage>
</organism>
<gene>
    <name evidence="2" type="ORF">METZ01_LOCUS403312</name>
</gene>
<keyword evidence="1" id="KW-0812">Transmembrane</keyword>
<feature type="transmembrane region" description="Helical" evidence="1">
    <location>
        <begin position="40"/>
        <end position="56"/>
    </location>
</feature>
<name>A0A382VX73_9ZZZZ</name>